<dbReference type="Pfam" id="PF21068">
    <property type="entry name" value="ATPgraspMvdD"/>
    <property type="match status" value="1"/>
</dbReference>
<dbReference type="InterPro" id="IPR026449">
    <property type="entry name" value="GRASP_SAV_5884"/>
</dbReference>
<dbReference type="InterPro" id="IPR048936">
    <property type="entry name" value="MvdD-like_ATPgrasp"/>
</dbReference>
<proteinExistence type="predicted"/>
<protein>
    <submittedName>
        <fullName evidence="2">ATP-grasp ribosomal peptide maturase</fullName>
    </submittedName>
</protein>
<evidence type="ECO:0000313" key="2">
    <source>
        <dbReference type="EMBL" id="MBP2348942.1"/>
    </source>
</evidence>
<dbReference type="Proteomes" id="UP000755585">
    <property type="component" value="Unassembled WGS sequence"/>
</dbReference>
<organism evidence="2 3">
    <name type="scientific">Kribbella aluminosa</name>
    <dbReference type="NCBI Taxonomy" id="416017"/>
    <lineage>
        <taxon>Bacteria</taxon>
        <taxon>Bacillati</taxon>
        <taxon>Actinomycetota</taxon>
        <taxon>Actinomycetes</taxon>
        <taxon>Propionibacteriales</taxon>
        <taxon>Kribbellaceae</taxon>
        <taxon>Kribbella</taxon>
    </lineage>
</organism>
<reference evidence="2 3" key="1">
    <citation type="submission" date="2021-03" db="EMBL/GenBank/DDBJ databases">
        <title>Sequencing the genomes of 1000 actinobacteria strains.</title>
        <authorList>
            <person name="Klenk H.-P."/>
        </authorList>
    </citation>
    <scope>NUCLEOTIDE SEQUENCE [LARGE SCALE GENOMIC DNA]</scope>
    <source>
        <strain evidence="2 3">DSM 18824</strain>
    </source>
</reference>
<comment type="caution">
    <text evidence="2">The sequence shown here is derived from an EMBL/GenBank/DDBJ whole genome shotgun (WGS) entry which is preliminary data.</text>
</comment>
<accession>A0ABS4UBC7</accession>
<sequence length="325" mass="35391">MPGVSLAARPVLVVTHLDDVTADLVVAQLHDRAVPVVRLDPADCPDEMGMDAYLDGSGLTGTVTTSSRELRLDQVRAVYWRRPSPWRAAAGLEGESAEWALEQTRWGLGGVLASLPGALYVNHPWRIRDAEAKVAQLATAGACGFNVPATVITTDPAVAAKFIARHGPIVYKPLWNTPWTGPDGRARTVWVRHVEPGELDDTIGTCPHLLQAAVDKVADLRITAVGRQLIAVRIDGAAGLDWRENYDQLRYTQIDTPPQIAAAISAYLERFGLTYAAFDLGLDRHGAVWWYEANANGQWAFYDDPINDQIAQALAAVLEKGTISR</sequence>
<dbReference type="EMBL" id="JAGINT010000001">
    <property type="protein sequence ID" value="MBP2348942.1"/>
    <property type="molecule type" value="Genomic_DNA"/>
</dbReference>
<dbReference type="RefSeq" id="WP_209692191.1">
    <property type="nucleotide sequence ID" value="NZ_BAAAVU010000028.1"/>
</dbReference>
<name>A0ABS4UBC7_9ACTN</name>
<gene>
    <name evidence="2" type="ORF">JOF29_000025</name>
</gene>
<dbReference type="NCBIfam" id="TIGR04187">
    <property type="entry name" value="GRASP_SAV_5884"/>
    <property type="match status" value="1"/>
</dbReference>
<dbReference type="PANTHER" id="PTHR21621:SF0">
    <property type="entry name" value="BETA-CITRYLGLUTAMATE SYNTHASE B-RELATED"/>
    <property type="match status" value="1"/>
</dbReference>
<keyword evidence="3" id="KW-1185">Reference proteome</keyword>
<feature type="domain" description="MvdD-like pre-ATP grasp" evidence="1">
    <location>
        <begin position="11"/>
        <end position="127"/>
    </location>
</feature>
<evidence type="ECO:0000313" key="3">
    <source>
        <dbReference type="Proteomes" id="UP000755585"/>
    </source>
</evidence>
<evidence type="ECO:0000259" key="1">
    <source>
        <dbReference type="Pfam" id="PF21068"/>
    </source>
</evidence>
<dbReference type="Gene3D" id="3.30.470.20">
    <property type="entry name" value="ATP-grasp fold, B domain"/>
    <property type="match status" value="1"/>
</dbReference>
<dbReference type="SUPFAM" id="SSF56059">
    <property type="entry name" value="Glutathione synthetase ATP-binding domain-like"/>
    <property type="match status" value="1"/>
</dbReference>
<dbReference type="PANTHER" id="PTHR21621">
    <property type="entry name" value="RIBOSOMAL PROTEIN S6 MODIFICATION PROTEIN"/>
    <property type="match status" value="1"/>
</dbReference>